<keyword evidence="3" id="KW-1185">Reference proteome</keyword>
<dbReference type="PANTHER" id="PTHR11439">
    <property type="entry name" value="GAG-POL-RELATED RETROTRANSPOSON"/>
    <property type="match status" value="1"/>
</dbReference>
<protein>
    <submittedName>
        <fullName evidence="2">Retrovirus-related pol polyprotein from transposon TNT 1-94</fullName>
    </submittedName>
</protein>
<organism evidence="2 3">
    <name type="scientific">Tanacetum coccineum</name>
    <dbReference type="NCBI Taxonomy" id="301880"/>
    <lineage>
        <taxon>Eukaryota</taxon>
        <taxon>Viridiplantae</taxon>
        <taxon>Streptophyta</taxon>
        <taxon>Embryophyta</taxon>
        <taxon>Tracheophyta</taxon>
        <taxon>Spermatophyta</taxon>
        <taxon>Magnoliopsida</taxon>
        <taxon>eudicotyledons</taxon>
        <taxon>Gunneridae</taxon>
        <taxon>Pentapetalae</taxon>
        <taxon>asterids</taxon>
        <taxon>campanulids</taxon>
        <taxon>Asterales</taxon>
        <taxon>Asteraceae</taxon>
        <taxon>Asteroideae</taxon>
        <taxon>Anthemideae</taxon>
        <taxon>Anthemidinae</taxon>
        <taxon>Tanacetum</taxon>
    </lineage>
</organism>
<dbReference type="InterPro" id="IPR013103">
    <property type="entry name" value="RVT_2"/>
</dbReference>
<feature type="domain" description="Reverse transcriptase Ty1/copia-type" evidence="1">
    <location>
        <begin position="15"/>
        <end position="134"/>
    </location>
</feature>
<dbReference type="Proteomes" id="UP001151760">
    <property type="component" value="Unassembled WGS sequence"/>
</dbReference>
<evidence type="ECO:0000259" key="1">
    <source>
        <dbReference type="Pfam" id="PF07727"/>
    </source>
</evidence>
<proteinExistence type="predicted"/>
<reference evidence="2" key="2">
    <citation type="submission" date="2022-01" db="EMBL/GenBank/DDBJ databases">
        <authorList>
            <person name="Yamashiro T."/>
            <person name="Shiraishi A."/>
            <person name="Satake H."/>
            <person name="Nakayama K."/>
        </authorList>
    </citation>
    <scope>NUCLEOTIDE SEQUENCE</scope>
</reference>
<dbReference type="PANTHER" id="PTHR11439:SF483">
    <property type="entry name" value="PEPTIDE SYNTHASE GLIP-LIKE, PUTATIVE (AFU_ORTHOLOGUE AFUA_3G12920)-RELATED"/>
    <property type="match status" value="1"/>
</dbReference>
<accession>A0ABQ5BCJ8</accession>
<name>A0ABQ5BCJ8_9ASTR</name>
<gene>
    <name evidence="2" type="ORF">Tco_0858220</name>
</gene>
<dbReference type="InterPro" id="IPR043502">
    <property type="entry name" value="DNA/RNA_pol_sf"/>
</dbReference>
<evidence type="ECO:0000313" key="2">
    <source>
        <dbReference type="EMBL" id="GJT11178.1"/>
    </source>
</evidence>
<comment type="caution">
    <text evidence="2">The sequence shown here is derived from an EMBL/GenBank/DDBJ whole genome shotgun (WGS) entry which is preliminary data.</text>
</comment>
<sequence length="399" mass="45627">MDVKTTFLNGLLKEKQAPRAWYDELSNFLMSKGFTKGTIEPTLFTIRYGEDILLVQIYVDDIIFMSTNPKISKRFEKLIHSRFEMSLMGEMKFFLGLQIHQSPRGIFINQAKYALEILKKHGMEKCDSIGTPMATKPKLDADLSGLPIDQTKYKSMIGSLMYLTSSRPDLVQALWNHQHETLVSEGFWFKSTSGGIQFLGKKLVSWILKKHDCTVMSTAKAEFTPVPSTSMSATTSLRNRFEDLVRRLGMRCLTPAALEVLNIRVILFSFHSDDGNPSSVNIKQHYGRYISWFERLLLLIMLLCHTYEDLCRIQENLLNRVTAALAVLIIGASQSRQHDTLVRLPMDIRLKIDLGKSVGLFSQVTYHRACLMLLGRISIVIVNTLSITQMFWQYHKDNV</sequence>
<dbReference type="SUPFAM" id="SSF56672">
    <property type="entry name" value="DNA/RNA polymerases"/>
    <property type="match status" value="1"/>
</dbReference>
<evidence type="ECO:0000313" key="3">
    <source>
        <dbReference type="Proteomes" id="UP001151760"/>
    </source>
</evidence>
<dbReference type="EMBL" id="BQNB010013048">
    <property type="protein sequence ID" value="GJT11178.1"/>
    <property type="molecule type" value="Genomic_DNA"/>
</dbReference>
<reference evidence="2" key="1">
    <citation type="journal article" date="2022" name="Int. J. Mol. Sci.">
        <title>Draft Genome of Tanacetum Coccineum: Genomic Comparison of Closely Related Tanacetum-Family Plants.</title>
        <authorList>
            <person name="Yamashiro T."/>
            <person name="Shiraishi A."/>
            <person name="Nakayama K."/>
            <person name="Satake H."/>
        </authorList>
    </citation>
    <scope>NUCLEOTIDE SEQUENCE</scope>
</reference>
<dbReference type="Pfam" id="PF07727">
    <property type="entry name" value="RVT_2"/>
    <property type="match status" value="1"/>
</dbReference>